<evidence type="ECO:0008006" key="4">
    <source>
        <dbReference type="Google" id="ProtNLM"/>
    </source>
</evidence>
<evidence type="ECO:0000313" key="3">
    <source>
        <dbReference type="Proteomes" id="UP000005835"/>
    </source>
</evidence>
<sequence length="170" mass="18612">MTMQKKMLKTAAAACAAALAAVLLAGCGDEASKKTYSPVPFTKHDRCHLCGMVLAHYEGPKAQIIIKGAEDTPLMFCSGRDAFTYALQPENQRRLLAFFIHDLGKTSWETPADDALVLAASAMYVYGHGREGVMGDEPVAFTEKSRADAFIAKWGGQVYKYEEITLKRLD</sequence>
<dbReference type="AlphaFoldDB" id="K1JMH7"/>
<evidence type="ECO:0000313" key="2">
    <source>
        <dbReference type="EMBL" id="EKB31401.1"/>
    </source>
</evidence>
<dbReference type="Pfam" id="PF05573">
    <property type="entry name" value="NosL"/>
    <property type="match status" value="1"/>
</dbReference>
<feature type="signal peptide" evidence="1">
    <location>
        <begin position="1"/>
        <end position="25"/>
    </location>
</feature>
<keyword evidence="1" id="KW-0732">Signal</keyword>
<dbReference type="PROSITE" id="PS51257">
    <property type="entry name" value="PROKAR_LIPOPROTEIN"/>
    <property type="match status" value="1"/>
</dbReference>
<organism evidence="2 3">
    <name type="scientific">Sutterella wadsworthensis 2_1_59BFAA</name>
    <dbReference type="NCBI Taxonomy" id="742823"/>
    <lineage>
        <taxon>Bacteria</taxon>
        <taxon>Pseudomonadati</taxon>
        <taxon>Pseudomonadota</taxon>
        <taxon>Betaproteobacteria</taxon>
        <taxon>Burkholderiales</taxon>
        <taxon>Sutterellaceae</taxon>
        <taxon>Sutterella</taxon>
    </lineage>
</organism>
<comment type="caution">
    <text evidence="2">The sequence shown here is derived from an EMBL/GenBank/DDBJ whole genome shotgun (WGS) entry which is preliminary data.</text>
</comment>
<dbReference type="RefSeq" id="WP_005434746.1">
    <property type="nucleotide sequence ID" value="NZ_JH815515.1"/>
</dbReference>
<evidence type="ECO:0000256" key="1">
    <source>
        <dbReference type="SAM" id="SignalP"/>
    </source>
</evidence>
<dbReference type="PANTHER" id="PTHR41247">
    <property type="entry name" value="HTH-TYPE TRANSCRIPTIONAL REPRESSOR YCNK"/>
    <property type="match status" value="1"/>
</dbReference>
<dbReference type="SUPFAM" id="SSF160387">
    <property type="entry name" value="NosL/MerB-like"/>
    <property type="match status" value="1"/>
</dbReference>
<dbReference type="HOGENOM" id="CLU_096026_0_0_4"/>
<gene>
    <name evidence="2" type="ORF">HMPREF9465_01012</name>
</gene>
<dbReference type="InterPro" id="IPR008719">
    <property type="entry name" value="N2O_reductase_NosL"/>
</dbReference>
<dbReference type="Gene3D" id="3.30.70.2050">
    <property type="match status" value="1"/>
</dbReference>
<dbReference type="STRING" id="742823.HMPREF9465_01012"/>
<feature type="chain" id="PRO_5003846506" description="NosL family protein" evidence="1">
    <location>
        <begin position="26"/>
        <end position="170"/>
    </location>
</feature>
<dbReference type="Gene3D" id="3.30.70.2060">
    <property type="match status" value="1"/>
</dbReference>
<dbReference type="EMBL" id="ADMG01000027">
    <property type="protein sequence ID" value="EKB31401.1"/>
    <property type="molecule type" value="Genomic_DNA"/>
</dbReference>
<dbReference type="Proteomes" id="UP000005835">
    <property type="component" value="Unassembled WGS sequence"/>
</dbReference>
<keyword evidence="3" id="KW-1185">Reference proteome</keyword>
<name>K1JMH7_9BURK</name>
<proteinExistence type="predicted"/>
<protein>
    <recommendedName>
        <fullName evidence="4">NosL family protein</fullName>
    </recommendedName>
</protein>
<accession>K1JMH7</accession>
<reference evidence="2 3" key="1">
    <citation type="submission" date="2012-05" db="EMBL/GenBank/DDBJ databases">
        <title>The Genome Sequence of Sutterella wadsworthensis 2_1_59BFAA.</title>
        <authorList>
            <consortium name="The Broad Institute Genome Sequencing Platform"/>
            <person name="Earl A."/>
            <person name="Ward D."/>
            <person name="Feldgarden M."/>
            <person name="Gevers D."/>
            <person name="Daigneault M."/>
            <person name="Strauss J."/>
            <person name="Allen-Vercoe E."/>
            <person name="Walker B."/>
            <person name="Young S.K."/>
            <person name="Zeng Q."/>
            <person name="Gargeya S."/>
            <person name="Fitzgerald M."/>
            <person name="Haas B."/>
            <person name="Abouelleil A."/>
            <person name="Alvarado L."/>
            <person name="Arachchi H.M."/>
            <person name="Berlin A.M."/>
            <person name="Chapman S.B."/>
            <person name="Goldberg J."/>
            <person name="Griggs A."/>
            <person name="Gujja S."/>
            <person name="Hansen M."/>
            <person name="Howarth C."/>
            <person name="Imamovic A."/>
            <person name="Larimer J."/>
            <person name="McCowen C."/>
            <person name="Montmayeur A."/>
            <person name="Murphy C."/>
            <person name="Neiman D."/>
            <person name="Pearson M."/>
            <person name="Priest M."/>
            <person name="Roberts A."/>
            <person name="Saif S."/>
            <person name="Shea T."/>
            <person name="Sisk P."/>
            <person name="Sykes S."/>
            <person name="Wortman J."/>
            <person name="Nusbaum C."/>
            <person name="Birren B."/>
        </authorList>
    </citation>
    <scope>NUCLEOTIDE SEQUENCE [LARGE SCALE GENOMIC DNA]</scope>
    <source>
        <strain evidence="2 3">2_1_59BFAA</strain>
    </source>
</reference>
<dbReference type="PATRIC" id="fig|742823.3.peg.997"/>
<dbReference type="PANTHER" id="PTHR41247:SF1">
    <property type="entry name" value="HTH-TYPE TRANSCRIPTIONAL REPRESSOR YCNK"/>
    <property type="match status" value="1"/>
</dbReference>
<dbReference type="OrthoDB" id="982633at2"/>
<dbReference type="eggNOG" id="COG4314">
    <property type="taxonomic scope" value="Bacteria"/>
</dbReference>